<accession>A0A0E9T0A9</accession>
<protein>
    <submittedName>
        <fullName evidence="1">Uncharacterized protein</fullName>
    </submittedName>
</protein>
<dbReference type="AlphaFoldDB" id="A0A0E9T0A9"/>
<proteinExistence type="predicted"/>
<name>A0A0E9T0A9_ANGAN</name>
<dbReference type="EMBL" id="GBXM01061523">
    <property type="protein sequence ID" value="JAH47054.1"/>
    <property type="molecule type" value="Transcribed_RNA"/>
</dbReference>
<sequence>MKLNGKCTLSIYFKVKISLGG</sequence>
<organism evidence="1">
    <name type="scientific">Anguilla anguilla</name>
    <name type="common">European freshwater eel</name>
    <name type="synonym">Muraena anguilla</name>
    <dbReference type="NCBI Taxonomy" id="7936"/>
    <lineage>
        <taxon>Eukaryota</taxon>
        <taxon>Metazoa</taxon>
        <taxon>Chordata</taxon>
        <taxon>Craniata</taxon>
        <taxon>Vertebrata</taxon>
        <taxon>Euteleostomi</taxon>
        <taxon>Actinopterygii</taxon>
        <taxon>Neopterygii</taxon>
        <taxon>Teleostei</taxon>
        <taxon>Anguilliformes</taxon>
        <taxon>Anguillidae</taxon>
        <taxon>Anguilla</taxon>
    </lineage>
</organism>
<reference evidence="1" key="2">
    <citation type="journal article" date="2015" name="Fish Shellfish Immunol.">
        <title>Early steps in the European eel (Anguilla anguilla)-Vibrio vulnificus interaction in the gills: Role of the RtxA13 toxin.</title>
        <authorList>
            <person name="Callol A."/>
            <person name="Pajuelo D."/>
            <person name="Ebbesson L."/>
            <person name="Teles M."/>
            <person name="MacKenzie S."/>
            <person name="Amaro C."/>
        </authorList>
    </citation>
    <scope>NUCLEOTIDE SEQUENCE</scope>
</reference>
<reference evidence="1" key="1">
    <citation type="submission" date="2014-11" db="EMBL/GenBank/DDBJ databases">
        <authorList>
            <person name="Amaro Gonzalez C."/>
        </authorList>
    </citation>
    <scope>NUCLEOTIDE SEQUENCE</scope>
</reference>
<evidence type="ECO:0000313" key="1">
    <source>
        <dbReference type="EMBL" id="JAH47054.1"/>
    </source>
</evidence>